<organism evidence="2 3">
    <name type="scientific">Adineta ricciae</name>
    <name type="common">Rotifer</name>
    <dbReference type="NCBI Taxonomy" id="249248"/>
    <lineage>
        <taxon>Eukaryota</taxon>
        <taxon>Metazoa</taxon>
        <taxon>Spiralia</taxon>
        <taxon>Gnathifera</taxon>
        <taxon>Rotifera</taxon>
        <taxon>Eurotatoria</taxon>
        <taxon>Bdelloidea</taxon>
        <taxon>Adinetida</taxon>
        <taxon>Adinetidae</taxon>
        <taxon>Adineta</taxon>
    </lineage>
</organism>
<dbReference type="AlphaFoldDB" id="A0A814Q663"/>
<dbReference type="PANTHER" id="PTHR33444:SF7">
    <property type="entry name" value="TRANSMEMBRANE PROTEIN 272"/>
    <property type="match status" value="1"/>
</dbReference>
<gene>
    <name evidence="2" type="ORF">XAT740_LOCUS19102</name>
</gene>
<feature type="transmembrane region" description="Helical" evidence="1">
    <location>
        <begin position="60"/>
        <end position="80"/>
    </location>
</feature>
<evidence type="ECO:0000256" key="1">
    <source>
        <dbReference type="SAM" id="Phobius"/>
    </source>
</evidence>
<sequence length="225" mass="25997">MEIYGDDNNNHYTSRWSVSELRDRQTNISVFARINEEYIDAEHFFDFARKTTSILFQTKAASFLFAASLILPIIMISVGISNLEECPLNRNIPVFVLVGGALGLLKLLQVLWKQYNRHSAPTEEEGNDTQNGSAFMDVLTTLFLVIWFIYGNHLIWYHRLPRFEQTTEDPEHWCAKNVYSLALISVAYMYAFVTLTILIVLIVVFTVHFQYRRRAIQEAKEAGCT</sequence>
<evidence type="ECO:0000313" key="3">
    <source>
        <dbReference type="Proteomes" id="UP000663828"/>
    </source>
</evidence>
<proteinExistence type="predicted"/>
<feature type="transmembrane region" description="Helical" evidence="1">
    <location>
        <begin position="178"/>
        <end position="207"/>
    </location>
</feature>
<name>A0A814Q663_ADIRI</name>
<dbReference type="InterPro" id="IPR040350">
    <property type="entry name" value="TMEM272"/>
</dbReference>
<feature type="transmembrane region" description="Helical" evidence="1">
    <location>
        <begin position="133"/>
        <end position="158"/>
    </location>
</feature>
<keyword evidence="1" id="KW-0812">Transmembrane</keyword>
<dbReference type="PANTHER" id="PTHR33444">
    <property type="entry name" value="SI:DKEY-19B23.12-RELATED"/>
    <property type="match status" value="1"/>
</dbReference>
<evidence type="ECO:0000313" key="2">
    <source>
        <dbReference type="EMBL" id="CAF1115686.1"/>
    </source>
</evidence>
<reference evidence="2" key="1">
    <citation type="submission" date="2021-02" db="EMBL/GenBank/DDBJ databases">
        <authorList>
            <person name="Nowell W R."/>
        </authorList>
    </citation>
    <scope>NUCLEOTIDE SEQUENCE</scope>
</reference>
<keyword evidence="1" id="KW-1133">Transmembrane helix</keyword>
<feature type="transmembrane region" description="Helical" evidence="1">
    <location>
        <begin position="92"/>
        <end position="112"/>
    </location>
</feature>
<keyword evidence="1" id="KW-0472">Membrane</keyword>
<dbReference type="EMBL" id="CAJNOR010001295">
    <property type="protein sequence ID" value="CAF1115686.1"/>
    <property type="molecule type" value="Genomic_DNA"/>
</dbReference>
<comment type="caution">
    <text evidence="2">The sequence shown here is derived from an EMBL/GenBank/DDBJ whole genome shotgun (WGS) entry which is preliminary data.</text>
</comment>
<protein>
    <submittedName>
        <fullName evidence="2">Uncharacterized protein</fullName>
    </submittedName>
</protein>
<accession>A0A814Q663</accession>
<dbReference type="Proteomes" id="UP000663828">
    <property type="component" value="Unassembled WGS sequence"/>
</dbReference>
<keyword evidence="3" id="KW-1185">Reference proteome</keyword>